<proteinExistence type="predicted"/>
<feature type="non-terminal residue" evidence="1">
    <location>
        <position position="1"/>
    </location>
</feature>
<accession>A0A1J6ILT4</accession>
<keyword evidence="2" id="KW-1185">Reference proteome</keyword>
<evidence type="ECO:0000313" key="2">
    <source>
        <dbReference type="Proteomes" id="UP000187609"/>
    </source>
</evidence>
<evidence type="ECO:0000313" key="1">
    <source>
        <dbReference type="EMBL" id="OIT06093.1"/>
    </source>
</evidence>
<comment type="caution">
    <text evidence="1">The sequence shown here is derived from an EMBL/GenBank/DDBJ whole genome shotgun (WGS) entry which is preliminary data.</text>
</comment>
<dbReference type="EMBL" id="MJEQ01037184">
    <property type="protein sequence ID" value="OIT06093.1"/>
    <property type="molecule type" value="Genomic_DNA"/>
</dbReference>
<organism evidence="1 2">
    <name type="scientific">Nicotiana attenuata</name>
    <name type="common">Coyote tobacco</name>
    <dbReference type="NCBI Taxonomy" id="49451"/>
    <lineage>
        <taxon>Eukaryota</taxon>
        <taxon>Viridiplantae</taxon>
        <taxon>Streptophyta</taxon>
        <taxon>Embryophyta</taxon>
        <taxon>Tracheophyta</taxon>
        <taxon>Spermatophyta</taxon>
        <taxon>Magnoliopsida</taxon>
        <taxon>eudicotyledons</taxon>
        <taxon>Gunneridae</taxon>
        <taxon>Pentapetalae</taxon>
        <taxon>asterids</taxon>
        <taxon>lamiids</taxon>
        <taxon>Solanales</taxon>
        <taxon>Solanaceae</taxon>
        <taxon>Nicotianoideae</taxon>
        <taxon>Nicotianeae</taxon>
        <taxon>Nicotiana</taxon>
    </lineage>
</organism>
<dbReference type="OMA" id="DETISHM"/>
<dbReference type="Proteomes" id="UP000187609">
    <property type="component" value="Unassembled WGS sequence"/>
</dbReference>
<reference evidence="1" key="1">
    <citation type="submission" date="2016-11" db="EMBL/GenBank/DDBJ databases">
        <title>The genome of Nicotiana attenuata.</title>
        <authorList>
            <person name="Xu S."/>
            <person name="Brockmoeller T."/>
            <person name="Gaquerel E."/>
            <person name="Navarro A."/>
            <person name="Kuhl H."/>
            <person name="Gase K."/>
            <person name="Ling Z."/>
            <person name="Zhou W."/>
            <person name="Kreitzer C."/>
            <person name="Stanke M."/>
            <person name="Tang H."/>
            <person name="Lyons E."/>
            <person name="Pandey P."/>
            <person name="Pandey S.P."/>
            <person name="Timmermann B."/>
            <person name="Baldwin I.T."/>
        </authorList>
    </citation>
    <scope>NUCLEOTIDE SEQUENCE [LARGE SCALE GENOMIC DNA]</scope>
    <source>
        <strain evidence="1">UT</strain>
    </source>
</reference>
<name>A0A1J6ILT4_NICAT</name>
<dbReference type="PANTHER" id="PTHR33116:SF66">
    <property type="entry name" value="REVERSE TRANSCRIPTASE ZINC-BINDING DOMAIN-CONTAINING PROTEIN"/>
    <property type="match status" value="1"/>
</dbReference>
<dbReference type="PANTHER" id="PTHR33116">
    <property type="entry name" value="REVERSE TRANSCRIPTASE ZINC-BINDING DOMAIN-CONTAINING PROTEIN-RELATED-RELATED"/>
    <property type="match status" value="1"/>
</dbReference>
<dbReference type="STRING" id="49451.A0A1J6ILT4"/>
<dbReference type="SMR" id="A0A1J6ILT4"/>
<protein>
    <submittedName>
        <fullName evidence="1">Uncharacterized protein</fullName>
    </submittedName>
</protein>
<gene>
    <name evidence="1" type="ORF">A4A49_61693</name>
</gene>
<dbReference type="AlphaFoldDB" id="A0A1J6ILT4"/>
<dbReference type="Gramene" id="OIT06093">
    <property type="protein sequence ID" value="OIT06093"/>
    <property type="gene ID" value="A4A49_61693"/>
</dbReference>
<sequence>PLCNQQDETISHMFFECEVTSEIWGKMLEWQGIQRQALSWKDELAWAVMHYNGKNPKSEICRMVLAGTVYHVWMERNQRVLRQTQRSTVKITKMIVQEVFYRASKEATMARTL</sequence>